<dbReference type="PANTHER" id="PTHR33912">
    <property type="entry name" value="OS01G0939400 PROTEIN"/>
    <property type="match status" value="1"/>
</dbReference>
<feature type="region of interest" description="Disordered" evidence="1">
    <location>
        <begin position="54"/>
        <end position="77"/>
    </location>
</feature>
<sequence>MSSTRSPSESSAVAGSGRPESSRLKRNAPSSVQINPVPTWNVAIPLLSPLASCSPPVMKEMKTEKREEPPRQEKQMKETEKLVFKMWQHPAAPFYFEPCPSPVFSSFAPV</sequence>
<gene>
    <name evidence="2" type="ORF">V6N12_011491</name>
</gene>
<organism evidence="2 3">
    <name type="scientific">Hibiscus sabdariffa</name>
    <name type="common">roselle</name>
    <dbReference type="NCBI Taxonomy" id="183260"/>
    <lineage>
        <taxon>Eukaryota</taxon>
        <taxon>Viridiplantae</taxon>
        <taxon>Streptophyta</taxon>
        <taxon>Embryophyta</taxon>
        <taxon>Tracheophyta</taxon>
        <taxon>Spermatophyta</taxon>
        <taxon>Magnoliopsida</taxon>
        <taxon>eudicotyledons</taxon>
        <taxon>Gunneridae</taxon>
        <taxon>Pentapetalae</taxon>
        <taxon>rosids</taxon>
        <taxon>malvids</taxon>
        <taxon>Malvales</taxon>
        <taxon>Malvaceae</taxon>
        <taxon>Malvoideae</taxon>
        <taxon>Hibiscus</taxon>
    </lineage>
</organism>
<reference evidence="2 3" key="1">
    <citation type="journal article" date="2024" name="G3 (Bethesda)">
        <title>Genome assembly of Hibiscus sabdariffa L. provides insights into metabolisms of medicinal natural products.</title>
        <authorList>
            <person name="Kim T."/>
        </authorList>
    </citation>
    <scope>NUCLEOTIDE SEQUENCE [LARGE SCALE GENOMIC DNA]</scope>
    <source>
        <strain evidence="2">TK-2024</strain>
        <tissue evidence="2">Old leaves</tissue>
    </source>
</reference>
<accession>A0ABR2B294</accession>
<dbReference type="Proteomes" id="UP001472677">
    <property type="component" value="Unassembled WGS sequence"/>
</dbReference>
<name>A0ABR2B294_9ROSI</name>
<feature type="region of interest" description="Disordered" evidence="1">
    <location>
        <begin position="1"/>
        <end position="34"/>
    </location>
</feature>
<dbReference type="InterPro" id="IPR040381">
    <property type="entry name" value="At4g14450-like"/>
</dbReference>
<evidence type="ECO:0000256" key="1">
    <source>
        <dbReference type="SAM" id="MobiDB-lite"/>
    </source>
</evidence>
<comment type="caution">
    <text evidence="2">The sequence shown here is derived from an EMBL/GenBank/DDBJ whole genome shotgun (WGS) entry which is preliminary data.</text>
</comment>
<evidence type="ECO:0000313" key="2">
    <source>
        <dbReference type="EMBL" id="KAK8500844.1"/>
    </source>
</evidence>
<proteinExistence type="predicted"/>
<evidence type="ECO:0000313" key="3">
    <source>
        <dbReference type="Proteomes" id="UP001472677"/>
    </source>
</evidence>
<dbReference type="PANTHER" id="PTHR33912:SF2">
    <property type="entry name" value="PUTATIVE-RELATED"/>
    <property type="match status" value="1"/>
</dbReference>
<dbReference type="EMBL" id="JBBPBM010000204">
    <property type="protein sequence ID" value="KAK8500844.1"/>
    <property type="molecule type" value="Genomic_DNA"/>
</dbReference>
<feature type="compositionally biased region" description="Polar residues" evidence="1">
    <location>
        <begin position="1"/>
        <end position="13"/>
    </location>
</feature>
<feature type="compositionally biased region" description="Basic and acidic residues" evidence="1">
    <location>
        <begin position="59"/>
        <end position="77"/>
    </location>
</feature>
<protein>
    <submittedName>
        <fullName evidence="2">Uncharacterized protein</fullName>
    </submittedName>
</protein>
<keyword evidence="3" id="KW-1185">Reference proteome</keyword>